<dbReference type="Proteomes" id="UP001597049">
    <property type="component" value="Unassembled WGS sequence"/>
</dbReference>
<dbReference type="InterPro" id="IPR005511">
    <property type="entry name" value="SMP-30"/>
</dbReference>
<dbReference type="PRINTS" id="PR01790">
    <property type="entry name" value="SMP30FAMILY"/>
</dbReference>
<dbReference type="Gene3D" id="2.120.10.30">
    <property type="entry name" value="TolB, C-terminal domain"/>
    <property type="match status" value="1"/>
</dbReference>
<comment type="caution">
    <text evidence="3">The sequence shown here is derived from an EMBL/GenBank/DDBJ whole genome shotgun (WGS) entry which is preliminary data.</text>
</comment>
<evidence type="ECO:0000256" key="1">
    <source>
        <dbReference type="ARBA" id="ARBA00022801"/>
    </source>
</evidence>
<keyword evidence="1" id="KW-0378">Hydrolase</keyword>
<dbReference type="SUPFAM" id="SSF63829">
    <property type="entry name" value="Calcium-dependent phosphotriesterase"/>
    <property type="match status" value="1"/>
</dbReference>
<dbReference type="Pfam" id="PF08450">
    <property type="entry name" value="SGL"/>
    <property type="match status" value="1"/>
</dbReference>
<dbReference type="EMBL" id="JBHTIV010000002">
    <property type="protein sequence ID" value="MFD0931077.1"/>
    <property type="molecule type" value="Genomic_DNA"/>
</dbReference>
<dbReference type="InterPro" id="IPR013658">
    <property type="entry name" value="SGL"/>
</dbReference>
<proteinExistence type="predicted"/>
<organism evidence="3 4">
    <name type="scientific">Psychroflexus salinarum</name>
    <dbReference type="NCBI Taxonomy" id="546024"/>
    <lineage>
        <taxon>Bacteria</taxon>
        <taxon>Pseudomonadati</taxon>
        <taxon>Bacteroidota</taxon>
        <taxon>Flavobacteriia</taxon>
        <taxon>Flavobacteriales</taxon>
        <taxon>Flavobacteriaceae</taxon>
        <taxon>Psychroflexus</taxon>
    </lineage>
</organism>
<protein>
    <submittedName>
        <fullName evidence="3">SMP-30/gluconolactonase/LRE family protein</fullName>
    </submittedName>
</protein>
<evidence type="ECO:0000259" key="2">
    <source>
        <dbReference type="Pfam" id="PF08450"/>
    </source>
</evidence>
<name>A0ABW3GRK9_9FLAO</name>
<gene>
    <name evidence="3" type="ORF">ACFQ0R_00550</name>
</gene>
<dbReference type="PANTHER" id="PTHR47572">
    <property type="entry name" value="LIPOPROTEIN-RELATED"/>
    <property type="match status" value="1"/>
</dbReference>
<keyword evidence="4" id="KW-1185">Reference proteome</keyword>
<evidence type="ECO:0000313" key="3">
    <source>
        <dbReference type="EMBL" id="MFD0931077.1"/>
    </source>
</evidence>
<feature type="domain" description="SMP-30/Gluconolactonase/LRE-like region" evidence="2">
    <location>
        <begin position="55"/>
        <end position="293"/>
    </location>
</feature>
<dbReference type="PROSITE" id="PS51257">
    <property type="entry name" value="PROKAR_LIPOPROTEIN"/>
    <property type="match status" value="1"/>
</dbReference>
<dbReference type="InterPro" id="IPR051262">
    <property type="entry name" value="SMP-30/CGR1_Lactonase"/>
</dbReference>
<sequence>MKIIYYFSILALLVSCKNTSEEKTEKVSNETESVQKSKSKVDFKEVEKLAGDFVFTEGPSADAEGNVYFTDIPENKIYIWTTDDQLKTFKENTGGANGLYFDKDKNLLICEGQKGVIASINQEGEYKSIATEYNGKRFNQPNDIWADGKGGAYFTDPKYSNDLELPQESMQVYYINSDHTEVTRVTEDLVKPNGLIGTPDSKTLYITDPGANKTYKYSIQEDGLLSNKTLFTDLSGDGMTIDNEGNIYLTTDGKKAIDVFAPSGELISSVKIPEQPSNVSFGGEDLNELYITARTSIYRVKVNKTGAN</sequence>
<dbReference type="InterPro" id="IPR011042">
    <property type="entry name" value="6-blade_b-propeller_TolB-like"/>
</dbReference>
<reference evidence="4" key="1">
    <citation type="journal article" date="2019" name="Int. J. Syst. Evol. Microbiol.">
        <title>The Global Catalogue of Microorganisms (GCM) 10K type strain sequencing project: providing services to taxonomists for standard genome sequencing and annotation.</title>
        <authorList>
            <consortium name="The Broad Institute Genomics Platform"/>
            <consortium name="The Broad Institute Genome Sequencing Center for Infectious Disease"/>
            <person name="Wu L."/>
            <person name="Ma J."/>
        </authorList>
    </citation>
    <scope>NUCLEOTIDE SEQUENCE [LARGE SCALE GENOMIC DNA]</scope>
    <source>
        <strain evidence="4">CCUG 56752</strain>
    </source>
</reference>
<evidence type="ECO:0000313" key="4">
    <source>
        <dbReference type="Proteomes" id="UP001597049"/>
    </source>
</evidence>
<dbReference type="PANTHER" id="PTHR47572:SF4">
    <property type="entry name" value="LACTONASE DRP35"/>
    <property type="match status" value="1"/>
</dbReference>
<accession>A0ABW3GRK9</accession>
<dbReference type="RefSeq" id="WP_379656416.1">
    <property type="nucleotide sequence ID" value="NZ_JBHTIV010000002.1"/>
</dbReference>